<protein>
    <submittedName>
        <fullName evidence="3">(pine wood nematode) hypothetical protein</fullName>
    </submittedName>
</protein>
<feature type="transmembrane region" description="Helical" evidence="2">
    <location>
        <begin position="176"/>
        <end position="194"/>
    </location>
</feature>
<evidence type="ECO:0000313" key="7">
    <source>
        <dbReference type="WBParaSite" id="BXY_0973600.1"/>
    </source>
</evidence>
<evidence type="ECO:0000313" key="4">
    <source>
        <dbReference type="EMBL" id="CAG9131916.1"/>
    </source>
</evidence>
<evidence type="ECO:0000313" key="5">
    <source>
        <dbReference type="Proteomes" id="UP000095284"/>
    </source>
</evidence>
<feature type="compositionally biased region" description="Basic and acidic residues" evidence="1">
    <location>
        <begin position="1"/>
        <end position="12"/>
    </location>
</feature>
<evidence type="ECO:0000313" key="6">
    <source>
        <dbReference type="Proteomes" id="UP000659654"/>
    </source>
</evidence>
<feature type="transmembrane region" description="Helical" evidence="2">
    <location>
        <begin position="118"/>
        <end position="143"/>
    </location>
</feature>
<evidence type="ECO:0000256" key="2">
    <source>
        <dbReference type="SAM" id="Phobius"/>
    </source>
</evidence>
<dbReference type="EMBL" id="CAJFCV020000006">
    <property type="protein sequence ID" value="CAG9131916.1"/>
    <property type="molecule type" value="Genomic_DNA"/>
</dbReference>
<dbReference type="EMBL" id="CAJFDI010000006">
    <property type="protein sequence ID" value="CAD5235483.1"/>
    <property type="molecule type" value="Genomic_DNA"/>
</dbReference>
<dbReference type="Proteomes" id="UP000582659">
    <property type="component" value="Unassembled WGS sequence"/>
</dbReference>
<keyword evidence="2" id="KW-1133">Transmembrane helix</keyword>
<keyword evidence="2" id="KW-0812">Transmembrane</keyword>
<feature type="region of interest" description="Disordered" evidence="1">
    <location>
        <begin position="1"/>
        <end position="21"/>
    </location>
</feature>
<reference evidence="4" key="2">
    <citation type="submission" date="2020-08" db="EMBL/GenBank/DDBJ databases">
        <authorList>
            <person name="Kikuchi T."/>
        </authorList>
    </citation>
    <scope>NUCLEOTIDE SEQUENCE</scope>
    <source>
        <strain evidence="3">Ka4C1</strain>
    </source>
</reference>
<proteinExistence type="predicted"/>
<gene>
    <name evidence="3" type="ORF">BXYJ_LOCUS15574</name>
</gene>
<keyword evidence="2" id="KW-0472">Membrane</keyword>
<feature type="transmembrane region" description="Helical" evidence="2">
    <location>
        <begin position="90"/>
        <end position="111"/>
    </location>
</feature>
<accession>A0A1I7S9N9</accession>
<dbReference type="AlphaFoldDB" id="A0A1I7S9N9"/>
<evidence type="ECO:0000256" key="1">
    <source>
        <dbReference type="SAM" id="MobiDB-lite"/>
    </source>
</evidence>
<dbReference type="WBParaSite" id="BXY_0973600.1">
    <property type="protein sequence ID" value="BXY_0973600.1"/>
    <property type="gene ID" value="BXY_0973600"/>
</dbReference>
<keyword evidence="6" id="KW-1185">Reference proteome</keyword>
<feature type="transmembrane region" description="Helical" evidence="2">
    <location>
        <begin position="61"/>
        <end position="84"/>
    </location>
</feature>
<name>A0A1I7S9N9_BURXY</name>
<dbReference type="Proteomes" id="UP000095284">
    <property type="component" value="Unplaced"/>
</dbReference>
<reference evidence="7" key="1">
    <citation type="submission" date="2016-11" db="UniProtKB">
        <authorList>
            <consortium name="WormBaseParasite"/>
        </authorList>
    </citation>
    <scope>IDENTIFICATION</scope>
</reference>
<sequence>MASSRDIVRTETSRPSWSENTLRTDKTQVSEPLVGGDARYLFKLQDDPEFQCCWRFNLHRVVMFMAALFAITAVLLIFTQVIFMNDEDNGIITIVPPLMLTFLANIILYIGNRIRNRWLYITYFLIMSANLLMTTILLCMYTADTAKAMVTDLGTLTPEAHLWRLHRWGVIRLTKILLTTFLISVNFLIFFVVYRDLNYVTEYPRLQKTE</sequence>
<evidence type="ECO:0000313" key="3">
    <source>
        <dbReference type="EMBL" id="CAD5235483.1"/>
    </source>
</evidence>
<dbReference type="Proteomes" id="UP000659654">
    <property type="component" value="Unassembled WGS sequence"/>
</dbReference>
<organism evidence="5 7">
    <name type="scientific">Bursaphelenchus xylophilus</name>
    <name type="common">Pinewood nematode worm</name>
    <name type="synonym">Aphelenchoides xylophilus</name>
    <dbReference type="NCBI Taxonomy" id="6326"/>
    <lineage>
        <taxon>Eukaryota</taxon>
        <taxon>Metazoa</taxon>
        <taxon>Ecdysozoa</taxon>
        <taxon>Nematoda</taxon>
        <taxon>Chromadorea</taxon>
        <taxon>Rhabditida</taxon>
        <taxon>Tylenchina</taxon>
        <taxon>Tylenchomorpha</taxon>
        <taxon>Aphelenchoidea</taxon>
        <taxon>Aphelenchoididae</taxon>
        <taxon>Bursaphelenchus</taxon>
    </lineage>
</organism>